<sequence length="416" mass="46956">MASGWWDVDLRSGESKTFTLNAGQRVWVNCAKLVHPMSAPTGQKVRVALRTKTGDVQRLELWAEWNYRSVPSPVMLDEDFWLEREEDACVDTVARFVVCDGNVIAIPVRHTAEYYQQQDRERQEAALADGYVREALRFEDDDEDEEWEYQEVVESTAITDDEEESHGASEVTGFMDVAAADVEDQEGEGQSQLLVLYRYTRFSAAWLDGGVEACGSTKEYQLRLIAAAAYGARSLAWAGASLANRIYPKGSNKQLRELWMNLASKVSLPPGAARVMVFVEVGLLRQEDCTQASMGQMRAALKDMMTKQWPLPCSPLELNLPEPVWCGHDEHKATQHDKEMDGEQRPAKRRRVIATEEDCVICYEPLKGDDLAAWPGCGKPHVLHGACMQSVLDTKPMCPVCRRDIQPIYRFELRKC</sequence>
<dbReference type="CDD" id="cd16448">
    <property type="entry name" value="RING-H2"/>
    <property type="match status" value="1"/>
</dbReference>
<dbReference type="InterPro" id="IPR001841">
    <property type="entry name" value="Znf_RING"/>
</dbReference>
<dbReference type="Gene3D" id="3.30.40.10">
    <property type="entry name" value="Zinc/RING finger domain, C3HC4 (zinc finger)"/>
    <property type="match status" value="1"/>
</dbReference>
<evidence type="ECO:0000259" key="2">
    <source>
        <dbReference type="PROSITE" id="PS50089"/>
    </source>
</evidence>
<proteinExistence type="predicted"/>
<dbReference type="AlphaFoldDB" id="A0AAD8QSE1"/>
<dbReference type="SUPFAM" id="SSF57850">
    <property type="entry name" value="RING/U-box"/>
    <property type="match status" value="1"/>
</dbReference>
<evidence type="ECO:0000313" key="3">
    <source>
        <dbReference type="EMBL" id="KAK1608086.1"/>
    </source>
</evidence>
<name>A0AAD8QSE1_LOLMU</name>
<feature type="domain" description="RING-type" evidence="2">
    <location>
        <begin position="359"/>
        <end position="402"/>
    </location>
</feature>
<keyword evidence="1" id="KW-0479">Metal-binding</keyword>
<dbReference type="Proteomes" id="UP001231189">
    <property type="component" value="Unassembled WGS sequence"/>
</dbReference>
<protein>
    <recommendedName>
        <fullName evidence="2">RING-type domain-containing protein</fullName>
    </recommendedName>
</protein>
<evidence type="ECO:0000313" key="4">
    <source>
        <dbReference type="Proteomes" id="UP001231189"/>
    </source>
</evidence>
<evidence type="ECO:0000256" key="1">
    <source>
        <dbReference type="PROSITE-ProRule" id="PRU00175"/>
    </source>
</evidence>
<organism evidence="3 4">
    <name type="scientific">Lolium multiflorum</name>
    <name type="common">Italian ryegrass</name>
    <name type="synonym">Lolium perenne subsp. multiflorum</name>
    <dbReference type="NCBI Taxonomy" id="4521"/>
    <lineage>
        <taxon>Eukaryota</taxon>
        <taxon>Viridiplantae</taxon>
        <taxon>Streptophyta</taxon>
        <taxon>Embryophyta</taxon>
        <taxon>Tracheophyta</taxon>
        <taxon>Spermatophyta</taxon>
        <taxon>Magnoliopsida</taxon>
        <taxon>Liliopsida</taxon>
        <taxon>Poales</taxon>
        <taxon>Poaceae</taxon>
        <taxon>BOP clade</taxon>
        <taxon>Pooideae</taxon>
        <taxon>Poodae</taxon>
        <taxon>Poeae</taxon>
        <taxon>Poeae Chloroplast Group 2 (Poeae type)</taxon>
        <taxon>Loliodinae</taxon>
        <taxon>Loliinae</taxon>
        <taxon>Lolium</taxon>
    </lineage>
</organism>
<reference evidence="3" key="1">
    <citation type="submission" date="2023-07" db="EMBL/GenBank/DDBJ databases">
        <title>A chromosome-level genome assembly of Lolium multiflorum.</title>
        <authorList>
            <person name="Chen Y."/>
            <person name="Copetti D."/>
            <person name="Kolliker R."/>
            <person name="Studer B."/>
        </authorList>
    </citation>
    <scope>NUCLEOTIDE SEQUENCE</scope>
    <source>
        <strain evidence="3">02402/16</strain>
        <tissue evidence="3">Leaf</tissue>
    </source>
</reference>
<keyword evidence="4" id="KW-1185">Reference proteome</keyword>
<dbReference type="PROSITE" id="PS50089">
    <property type="entry name" value="ZF_RING_2"/>
    <property type="match status" value="1"/>
</dbReference>
<dbReference type="Pfam" id="PF13639">
    <property type="entry name" value="zf-RING_2"/>
    <property type="match status" value="1"/>
</dbReference>
<keyword evidence="1" id="KW-0862">Zinc</keyword>
<comment type="caution">
    <text evidence="3">The sequence shown here is derived from an EMBL/GenBank/DDBJ whole genome shotgun (WGS) entry which is preliminary data.</text>
</comment>
<dbReference type="GO" id="GO:0008270">
    <property type="term" value="F:zinc ion binding"/>
    <property type="evidence" value="ECO:0007669"/>
    <property type="project" value="UniProtKB-KW"/>
</dbReference>
<dbReference type="EMBL" id="JAUUTY010000007">
    <property type="protein sequence ID" value="KAK1608086.1"/>
    <property type="molecule type" value="Genomic_DNA"/>
</dbReference>
<keyword evidence="1" id="KW-0863">Zinc-finger</keyword>
<accession>A0AAD8QSE1</accession>
<gene>
    <name evidence="3" type="ORF">QYE76_031759</name>
</gene>
<dbReference type="InterPro" id="IPR013083">
    <property type="entry name" value="Znf_RING/FYVE/PHD"/>
</dbReference>